<gene>
    <name evidence="2" type="ORF">MUN79_05300</name>
</gene>
<dbReference type="InterPro" id="IPR025643">
    <property type="entry name" value="R2K_3"/>
</dbReference>
<reference evidence="2" key="1">
    <citation type="submission" date="2022-04" db="EMBL/GenBank/DDBJ databases">
        <title>Hymenobacter sp. isolated from the air.</title>
        <authorList>
            <person name="Won M."/>
            <person name="Lee C.-M."/>
            <person name="Woen H.-Y."/>
            <person name="Kwon S.-W."/>
        </authorList>
    </citation>
    <scope>NUCLEOTIDE SEQUENCE</scope>
    <source>
        <strain evidence="2">5116S-3</strain>
    </source>
</reference>
<evidence type="ECO:0000313" key="2">
    <source>
        <dbReference type="EMBL" id="UOQ73373.1"/>
    </source>
</evidence>
<evidence type="ECO:0000313" key="3">
    <source>
        <dbReference type="Proteomes" id="UP000831796"/>
    </source>
</evidence>
<keyword evidence="3" id="KW-1185">Reference proteome</keyword>
<accession>A0A8T9QEW6</accession>
<evidence type="ECO:0000259" key="1">
    <source>
        <dbReference type="Pfam" id="PF14243"/>
    </source>
</evidence>
<name>A0A8T9QEW6_9BACT</name>
<proteinExistence type="predicted"/>
<sequence length="212" mass="23328">MFDVETDKLLPRLAGTTPALYRGWMLSAAEYEQLAQRTPLLVSPAEYLSSHQASGWYDAIREFTFDSSFQPAAQLPDFSAGQRYFVKGLVKSFGPDSVVASTEQWQMLIQKHELSTTDVLFVRTFTELLPDSERRFFVVAGVAYGAHGAKLPAELQPVLALLAPRNFYSLDMVLTAAGSSVVVEVGDGQVSDIKEWTLADFGQTVLRALAAL</sequence>
<dbReference type="KEGG" id="hcu:MUN79_05300"/>
<protein>
    <submittedName>
        <fullName evidence="2">ATP-grasp domain-containing protein</fullName>
    </submittedName>
</protein>
<dbReference type="Proteomes" id="UP000831796">
    <property type="component" value="Chromosome"/>
</dbReference>
<feature type="domain" description="ATP-grasp" evidence="1">
    <location>
        <begin position="73"/>
        <end position="201"/>
    </location>
</feature>
<organism evidence="2 3">
    <name type="scientific">Hymenobacter cellulosilyticus</name>
    <dbReference type="NCBI Taxonomy" id="2932248"/>
    <lineage>
        <taxon>Bacteria</taxon>
        <taxon>Pseudomonadati</taxon>
        <taxon>Bacteroidota</taxon>
        <taxon>Cytophagia</taxon>
        <taxon>Cytophagales</taxon>
        <taxon>Hymenobacteraceae</taxon>
        <taxon>Hymenobacter</taxon>
    </lineage>
</organism>
<dbReference type="EMBL" id="CP095046">
    <property type="protein sequence ID" value="UOQ73373.1"/>
    <property type="molecule type" value="Genomic_DNA"/>
</dbReference>
<dbReference type="AlphaFoldDB" id="A0A8T9QEW6"/>
<dbReference type="RefSeq" id="WP_244676726.1">
    <property type="nucleotide sequence ID" value="NZ_CP095046.1"/>
</dbReference>
<dbReference type="Pfam" id="PF14243">
    <property type="entry name" value="R2K_3"/>
    <property type="match status" value="1"/>
</dbReference>